<dbReference type="PROSITE" id="PS51892">
    <property type="entry name" value="SUBTILASE"/>
    <property type="match status" value="1"/>
</dbReference>
<proteinExistence type="inferred from homology"/>
<feature type="active site" description="Charge relay system" evidence="1">
    <location>
        <position position="194"/>
    </location>
</feature>
<feature type="domain" description="Peptidase S8/S53" evidence="2">
    <location>
        <begin position="5"/>
        <end position="224"/>
    </location>
</feature>
<dbReference type="InterPro" id="IPR036852">
    <property type="entry name" value="Peptidase_S8/S53_dom_sf"/>
</dbReference>
<evidence type="ECO:0000256" key="1">
    <source>
        <dbReference type="PROSITE-ProRule" id="PRU01240"/>
    </source>
</evidence>
<dbReference type="RefSeq" id="WP_220251322.1">
    <property type="nucleotide sequence ID" value="NZ_JAICCF010000003.1"/>
</dbReference>
<dbReference type="SUPFAM" id="SSF52743">
    <property type="entry name" value="Subtilisin-like"/>
    <property type="match status" value="1"/>
</dbReference>
<feature type="active site" description="Charge relay system" evidence="1">
    <location>
        <position position="48"/>
    </location>
</feature>
<keyword evidence="1" id="KW-0378">Hydrolase</keyword>
<comment type="similarity">
    <text evidence="1">Belongs to the peptidase S8 family.</text>
</comment>
<dbReference type="EMBL" id="JAICCF010000003">
    <property type="protein sequence ID" value="MBW8685998.1"/>
    <property type="molecule type" value="Genomic_DNA"/>
</dbReference>
<name>A0ABS7GEA2_9BACT</name>
<evidence type="ECO:0000313" key="3">
    <source>
        <dbReference type="EMBL" id="MBW8685998.1"/>
    </source>
</evidence>
<keyword evidence="1" id="KW-0720">Serine protease</keyword>
<organism evidence="3 4">
    <name type="scientific">Chitinophaga rhizophila</name>
    <dbReference type="NCBI Taxonomy" id="2866212"/>
    <lineage>
        <taxon>Bacteria</taxon>
        <taxon>Pseudomonadati</taxon>
        <taxon>Bacteroidota</taxon>
        <taxon>Chitinophagia</taxon>
        <taxon>Chitinophagales</taxon>
        <taxon>Chitinophagaceae</taxon>
        <taxon>Chitinophaga</taxon>
    </lineage>
</organism>
<feature type="active site" description="Charge relay system" evidence="1">
    <location>
        <position position="10"/>
    </location>
</feature>
<evidence type="ECO:0000259" key="2">
    <source>
        <dbReference type="Pfam" id="PF00082"/>
    </source>
</evidence>
<dbReference type="InterPro" id="IPR000209">
    <property type="entry name" value="Peptidase_S8/S53_dom"/>
</dbReference>
<accession>A0ABS7GEA2</accession>
<dbReference type="Pfam" id="PF00082">
    <property type="entry name" value="Peptidase_S8"/>
    <property type="match status" value="1"/>
</dbReference>
<comment type="caution">
    <text evidence="3">The sequence shown here is derived from an EMBL/GenBank/DDBJ whole genome shotgun (WGS) entry which is preliminary data.</text>
</comment>
<reference evidence="3 4" key="1">
    <citation type="submission" date="2021-08" db="EMBL/GenBank/DDBJ databases">
        <title>The genome sequence of Chitinophaga sp. B61.</title>
        <authorList>
            <person name="Zhang X."/>
        </authorList>
    </citation>
    <scope>NUCLEOTIDE SEQUENCE [LARGE SCALE GENOMIC DNA]</scope>
    <source>
        <strain evidence="3 4">B61</strain>
    </source>
</reference>
<keyword evidence="4" id="KW-1185">Reference proteome</keyword>
<dbReference type="Proteomes" id="UP000812961">
    <property type="component" value="Unassembled WGS sequence"/>
</dbReference>
<sequence length="383" mass="42499">MAYPVVAIIDEGLILSKFQDSKVREIDIYESDDAVPVDLTSADDKRLHGTNIASLIFQVCPAADVLSIRMIPVGQINISLLCKALRFCATQDHIRIINISLGILANENPSQELLESCEACFRKGQLLLAAAHFNSEKPCYPAAYPFVYGVGVGMLKDVRRYAYVGEGYINILAKGIHQRLLHEAGRHILRGGTSYATAAFSGILCERLLQEPAATNAELHQKIQLGSTDAFSLHYNCLSQPDAYTDDDKAFSIDNTWKIMTYAIDPATVPERSIPKEQLLYNMSYFMPGNKQATTYPGVPIIRPILSPGIFGRVNTLLLGNFLSDPMLLNVYFGHSLIHYFIKHNGNFVVFDAYIASVIRKSVRLTDASFTGQIVFLETSYNC</sequence>
<protein>
    <submittedName>
        <fullName evidence="3">S8 family serine peptidase</fullName>
    </submittedName>
</protein>
<gene>
    <name evidence="3" type="ORF">K1Y79_16785</name>
</gene>
<keyword evidence="1" id="KW-0645">Protease</keyword>
<dbReference type="Gene3D" id="3.40.50.200">
    <property type="entry name" value="Peptidase S8/S53 domain"/>
    <property type="match status" value="1"/>
</dbReference>
<evidence type="ECO:0000313" key="4">
    <source>
        <dbReference type="Proteomes" id="UP000812961"/>
    </source>
</evidence>